<dbReference type="PROSITE" id="PS50846">
    <property type="entry name" value="HMA_2"/>
    <property type="match status" value="1"/>
</dbReference>
<protein>
    <recommendedName>
        <fullName evidence="3">P-type Cu(+) transporter</fullName>
        <ecNumber evidence="3">7.2.2.8</ecNumber>
    </recommendedName>
</protein>
<dbReference type="InterPro" id="IPR017969">
    <property type="entry name" value="Heavy-metal-associated_CS"/>
</dbReference>
<feature type="transmembrane region" description="Helical" evidence="14">
    <location>
        <begin position="404"/>
        <end position="426"/>
    </location>
</feature>
<name>B8J685_ANAD2</name>
<dbReference type="EC" id="7.2.2.8" evidence="3"/>
<dbReference type="Pfam" id="PF00122">
    <property type="entry name" value="E1-E2_ATPase"/>
    <property type="match status" value="1"/>
</dbReference>
<dbReference type="InterPro" id="IPR027256">
    <property type="entry name" value="P-typ_ATPase_IB"/>
</dbReference>
<dbReference type="InterPro" id="IPR023299">
    <property type="entry name" value="ATPase_P-typ_cyto_dom_N"/>
</dbReference>
<evidence type="ECO:0000256" key="9">
    <source>
        <dbReference type="ARBA" id="ARBA00022840"/>
    </source>
</evidence>
<feature type="transmembrane region" description="Helical" evidence="14">
    <location>
        <begin position="252"/>
        <end position="270"/>
    </location>
</feature>
<dbReference type="SFLD" id="SFLDG00002">
    <property type="entry name" value="C1.7:_P-type_atpase_like"/>
    <property type="match status" value="1"/>
</dbReference>
<dbReference type="FunFam" id="3.30.70.100:FF:000005">
    <property type="entry name" value="Copper-exporting P-type ATPase A"/>
    <property type="match status" value="1"/>
</dbReference>
<dbReference type="PROSITE" id="PS00154">
    <property type="entry name" value="ATPASE_E1_E2"/>
    <property type="match status" value="1"/>
</dbReference>
<evidence type="ECO:0000256" key="4">
    <source>
        <dbReference type="ARBA" id="ARBA00022448"/>
    </source>
</evidence>
<accession>B8J685</accession>
<evidence type="ECO:0000256" key="2">
    <source>
        <dbReference type="ARBA" id="ARBA00006024"/>
    </source>
</evidence>
<feature type="transmembrane region" description="Helical" evidence="14">
    <location>
        <begin position="125"/>
        <end position="146"/>
    </location>
</feature>
<dbReference type="SUPFAM" id="SSF56784">
    <property type="entry name" value="HAD-like"/>
    <property type="match status" value="1"/>
</dbReference>
<dbReference type="InterPro" id="IPR006121">
    <property type="entry name" value="HMA_dom"/>
</dbReference>
<evidence type="ECO:0000256" key="13">
    <source>
        <dbReference type="ARBA" id="ARBA00023136"/>
    </source>
</evidence>
<comment type="subcellular location">
    <subcellularLocation>
        <location evidence="1">Cell membrane</location>
        <topology evidence="1">Multi-pass membrane protein</topology>
    </subcellularLocation>
</comment>
<feature type="transmembrane region" description="Helical" evidence="14">
    <location>
        <begin position="750"/>
        <end position="773"/>
    </location>
</feature>
<dbReference type="SUPFAM" id="SSF81665">
    <property type="entry name" value="Calcium ATPase, transmembrane domain M"/>
    <property type="match status" value="1"/>
</dbReference>
<evidence type="ECO:0000256" key="12">
    <source>
        <dbReference type="ARBA" id="ARBA00023065"/>
    </source>
</evidence>
<evidence type="ECO:0000256" key="14">
    <source>
        <dbReference type="RuleBase" id="RU362081"/>
    </source>
</evidence>
<dbReference type="PRINTS" id="PR00942">
    <property type="entry name" value="CUATPASEI"/>
</dbReference>
<gene>
    <name evidence="17" type="ordered locus">A2cp1_3653</name>
</gene>
<dbReference type="GO" id="GO:0005524">
    <property type="term" value="F:ATP binding"/>
    <property type="evidence" value="ECO:0007669"/>
    <property type="project" value="UniProtKB-UniRule"/>
</dbReference>
<feature type="region of interest" description="Disordered" evidence="15">
    <location>
        <begin position="1"/>
        <end position="26"/>
    </location>
</feature>
<comment type="similarity">
    <text evidence="2 14">Belongs to the cation transport ATPase (P-type) (TC 3.A.3) family. Type IB subfamily.</text>
</comment>
<dbReference type="Gene3D" id="3.40.50.1000">
    <property type="entry name" value="HAD superfamily/HAD-like"/>
    <property type="match status" value="1"/>
</dbReference>
<evidence type="ECO:0000256" key="11">
    <source>
        <dbReference type="ARBA" id="ARBA00022989"/>
    </source>
</evidence>
<evidence type="ECO:0000313" key="18">
    <source>
        <dbReference type="Proteomes" id="UP000007089"/>
    </source>
</evidence>
<evidence type="ECO:0000256" key="15">
    <source>
        <dbReference type="SAM" id="MobiDB-lite"/>
    </source>
</evidence>
<dbReference type="SUPFAM" id="SSF81653">
    <property type="entry name" value="Calcium ATPase, transduction domain A"/>
    <property type="match status" value="1"/>
</dbReference>
<keyword evidence="4" id="KW-0813">Transport</keyword>
<keyword evidence="18" id="KW-1185">Reference proteome</keyword>
<dbReference type="InterPro" id="IPR023214">
    <property type="entry name" value="HAD_sf"/>
</dbReference>
<dbReference type="HOGENOM" id="CLU_001771_0_3_7"/>
<evidence type="ECO:0000256" key="1">
    <source>
        <dbReference type="ARBA" id="ARBA00004651"/>
    </source>
</evidence>
<evidence type="ECO:0000256" key="10">
    <source>
        <dbReference type="ARBA" id="ARBA00022967"/>
    </source>
</evidence>
<dbReference type="GO" id="GO:0005886">
    <property type="term" value="C:plasma membrane"/>
    <property type="evidence" value="ECO:0007669"/>
    <property type="project" value="UniProtKB-SubCell"/>
</dbReference>
<dbReference type="FunFam" id="2.70.150.10:FF:000020">
    <property type="entry name" value="Copper-exporting P-type ATPase A"/>
    <property type="match status" value="1"/>
</dbReference>
<dbReference type="InterPro" id="IPR036412">
    <property type="entry name" value="HAD-like_sf"/>
</dbReference>
<dbReference type="GO" id="GO:0016887">
    <property type="term" value="F:ATP hydrolysis activity"/>
    <property type="evidence" value="ECO:0007669"/>
    <property type="project" value="InterPro"/>
</dbReference>
<evidence type="ECO:0000313" key="17">
    <source>
        <dbReference type="EMBL" id="ACL66980.1"/>
    </source>
</evidence>
<sequence length="805" mass="83364">MSTSADSTVRGREPATSPGVAVEASPADRRARVTINVSGMTCAACQARVQKALSGAPGVLDASVNLMTAEAAISYDPAVAAPEALIERVRSTGYGAALSEPGADALEQQDAARAKEFRELRARALVALAAGAVAMVASMPLMAAHAHHGLGAPTDPFMRWSMRVLDPVLERALPWLYAIPEQVLSYGLLALTTAVMAWAGRHFYTRAWAAFRHHSADMNTLVAVGTGAAYLLSLAATVAPGFFTSRGVPPDVYYEAVVLIIALILVGNTMEARAKRQTSVALRKLMQLQPRAARVVRGGAEVDVPVEDVREGDVVVVRPGERLPVDGELVSGTSAVDESMLTGEPLPVEKRAGDRVIGATVNGTGSFRYRATGVGADTVLAHVVKLMREAQGSRAPIQKLADRISGIFVPVVLSISIATFVVWFVAADAAPAVRALVAAVAVLVIACPCAMGLAVPTAVMVATGKGAELGVLLKGGEALERAHAVDTVVLDKTGTLTLGKPAVTEVRLAPGAPVDEDALVGLVAAVERASEHPLAAAIAAHATARGTAVPQVDAFESVTGRGARGLVGGRRVVVGNAALLEAEGVSTAPLEAEAGELAAKARTAVFAAVDGRLAGLLAVADELRPTSRDAVARLRRMGLEVVMLTGDVRRSAEAVARAAGVERVVAGVLPEGKVAEVERLQAEGRVVAMVGDGINDAPALARAEIGIAMGSGTDVALEAADVTLMRPDLRAVADAIALSRRTMRTMRQNLFWAFAYNVVGIPVAAGVLFPAFGLMLSPVLASAAMAFSSVSVVTNSLRLRRFRGA</sequence>
<dbReference type="InterPro" id="IPR023298">
    <property type="entry name" value="ATPase_P-typ_TM_dom_sf"/>
</dbReference>
<dbReference type="Pfam" id="PF00702">
    <property type="entry name" value="Hydrolase"/>
    <property type="match status" value="1"/>
</dbReference>
<feature type="transmembrane region" description="Helical" evidence="14">
    <location>
        <begin position="432"/>
        <end position="455"/>
    </location>
</feature>
<evidence type="ECO:0000256" key="6">
    <source>
        <dbReference type="ARBA" id="ARBA00022692"/>
    </source>
</evidence>
<evidence type="ECO:0000256" key="8">
    <source>
        <dbReference type="ARBA" id="ARBA00022741"/>
    </source>
</evidence>
<dbReference type="InterPro" id="IPR001757">
    <property type="entry name" value="P_typ_ATPase"/>
</dbReference>
<dbReference type="Gene3D" id="3.40.1110.10">
    <property type="entry name" value="Calcium-transporting ATPase, cytoplasmic domain N"/>
    <property type="match status" value="1"/>
</dbReference>
<dbReference type="PANTHER" id="PTHR43520">
    <property type="entry name" value="ATP7, ISOFORM B"/>
    <property type="match status" value="1"/>
</dbReference>
<keyword evidence="8 14" id="KW-0547">Nucleotide-binding</keyword>
<dbReference type="NCBIfam" id="TIGR01511">
    <property type="entry name" value="ATPase-IB1_Cu"/>
    <property type="match status" value="1"/>
</dbReference>
<keyword evidence="10" id="KW-1278">Translocase</keyword>
<proteinExistence type="inferred from homology"/>
<keyword evidence="9 14" id="KW-0067">ATP-binding</keyword>
<dbReference type="Proteomes" id="UP000007089">
    <property type="component" value="Chromosome"/>
</dbReference>
<dbReference type="InterPro" id="IPR036163">
    <property type="entry name" value="HMA_dom_sf"/>
</dbReference>
<dbReference type="RefSeq" id="WP_015934753.1">
    <property type="nucleotide sequence ID" value="NC_011891.1"/>
</dbReference>
<dbReference type="GO" id="GO:0060003">
    <property type="term" value="P:copper ion export"/>
    <property type="evidence" value="ECO:0007669"/>
    <property type="project" value="UniProtKB-ARBA"/>
</dbReference>
<dbReference type="PANTHER" id="PTHR43520:SF8">
    <property type="entry name" value="P-TYPE CU(+) TRANSPORTER"/>
    <property type="match status" value="1"/>
</dbReference>
<dbReference type="InterPro" id="IPR059000">
    <property type="entry name" value="ATPase_P-type_domA"/>
</dbReference>
<keyword evidence="5 14" id="KW-1003">Cell membrane</keyword>
<evidence type="ECO:0000256" key="5">
    <source>
        <dbReference type="ARBA" id="ARBA00022475"/>
    </source>
</evidence>
<dbReference type="NCBIfam" id="TIGR01494">
    <property type="entry name" value="ATPase_P-type"/>
    <property type="match status" value="1"/>
</dbReference>
<keyword evidence="12" id="KW-0406">Ion transport</keyword>
<dbReference type="KEGG" id="acp:A2cp1_3653"/>
<evidence type="ECO:0000259" key="16">
    <source>
        <dbReference type="PROSITE" id="PS50846"/>
    </source>
</evidence>
<dbReference type="Gene3D" id="3.30.70.100">
    <property type="match status" value="1"/>
</dbReference>
<dbReference type="PRINTS" id="PR00119">
    <property type="entry name" value="CATATPASE"/>
</dbReference>
<dbReference type="GO" id="GO:0140581">
    <property type="term" value="F:P-type monovalent copper transporter activity"/>
    <property type="evidence" value="ECO:0007669"/>
    <property type="project" value="UniProtKB-EC"/>
</dbReference>
<dbReference type="GO" id="GO:0043682">
    <property type="term" value="F:P-type divalent copper transporter activity"/>
    <property type="evidence" value="ECO:0007669"/>
    <property type="project" value="TreeGrafter"/>
</dbReference>
<feature type="domain" description="HMA" evidence="16">
    <location>
        <begin position="31"/>
        <end position="97"/>
    </location>
</feature>
<dbReference type="Gene3D" id="2.70.150.10">
    <property type="entry name" value="Calcium-transporting ATPase, cytoplasmic transduction domain A"/>
    <property type="match status" value="1"/>
</dbReference>
<reference evidence="17" key="1">
    <citation type="submission" date="2009-01" db="EMBL/GenBank/DDBJ databases">
        <title>Complete sequence of Anaeromyxobacter dehalogenans 2CP-1.</title>
        <authorList>
            <consortium name="US DOE Joint Genome Institute"/>
            <person name="Lucas S."/>
            <person name="Copeland A."/>
            <person name="Lapidus A."/>
            <person name="Glavina del Rio T."/>
            <person name="Dalin E."/>
            <person name="Tice H."/>
            <person name="Bruce D."/>
            <person name="Goodwin L."/>
            <person name="Pitluck S."/>
            <person name="Saunders E."/>
            <person name="Brettin T."/>
            <person name="Detter J.C."/>
            <person name="Han C."/>
            <person name="Larimer F."/>
            <person name="Land M."/>
            <person name="Hauser L."/>
            <person name="Kyrpides N."/>
            <person name="Ovchinnikova G."/>
            <person name="Beliaev A.S."/>
            <person name="Richardson P."/>
        </authorList>
    </citation>
    <scope>NUCLEOTIDE SEQUENCE</scope>
    <source>
        <strain evidence="17">2CP-1</strain>
    </source>
</reference>
<evidence type="ECO:0000256" key="7">
    <source>
        <dbReference type="ARBA" id="ARBA00022723"/>
    </source>
</evidence>
<dbReference type="InterPro" id="IPR044492">
    <property type="entry name" value="P_typ_ATPase_HD_dom"/>
</dbReference>
<keyword evidence="13 14" id="KW-0472">Membrane</keyword>
<feature type="transmembrane region" description="Helical" evidence="14">
    <location>
        <begin position="221"/>
        <end position="240"/>
    </location>
</feature>
<dbReference type="PROSITE" id="PS01047">
    <property type="entry name" value="HMA_1"/>
    <property type="match status" value="1"/>
</dbReference>
<dbReference type="CDD" id="cd00371">
    <property type="entry name" value="HMA"/>
    <property type="match status" value="1"/>
</dbReference>
<keyword evidence="7 14" id="KW-0479">Metal-binding</keyword>
<dbReference type="EMBL" id="CP001359">
    <property type="protein sequence ID" value="ACL66980.1"/>
    <property type="molecule type" value="Genomic_DNA"/>
</dbReference>
<dbReference type="AlphaFoldDB" id="B8J685"/>
<dbReference type="PRINTS" id="PR00943">
    <property type="entry name" value="CUATPASE"/>
</dbReference>
<dbReference type="Pfam" id="PF00403">
    <property type="entry name" value="HMA"/>
    <property type="match status" value="1"/>
</dbReference>
<dbReference type="NCBIfam" id="TIGR01525">
    <property type="entry name" value="ATPase-IB_hvy"/>
    <property type="match status" value="1"/>
</dbReference>
<dbReference type="InterPro" id="IPR008250">
    <property type="entry name" value="ATPase_P-typ_transduc_dom_A_sf"/>
</dbReference>
<dbReference type="GO" id="GO:0055070">
    <property type="term" value="P:copper ion homeostasis"/>
    <property type="evidence" value="ECO:0007669"/>
    <property type="project" value="TreeGrafter"/>
</dbReference>
<dbReference type="InterPro" id="IPR018303">
    <property type="entry name" value="ATPase_P-typ_P_site"/>
</dbReference>
<dbReference type="GO" id="GO:0005507">
    <property type="term" value="F:copper ion binding"/>
    <property type="evidence" value="ECO:0007669"/>
    <property type="project" value="TreeGrafter"/>
</dbReference>
<keyword evidence="11 14" id="KW-1133">Transmembrane helix</keyword>
<dbReference type="CDD" id="cd02094">
    <property type="entry name" value="P-type_ATPase_Cu-like"/>
    <property type="match status" value="1"/>
</dbReference>
<feature type="transmembrane region" description="Helical" evidence="14">
    <location>
        <begin position="183"/>
        <end position="200"/>
    </location>
</feature>
<organism evidence="17 18">
    <name type="scientific">Anaeromyxobacter dehalogenans (strain ATCC BAA-258 / DSM 21875 / 2CP-1)</name>
    <dbReference type="NCBI Taxonomy" id="455488"/>
    <lineage>
        <taxon>Bacteria</taxon>
        <taxon>Pseudomonadati</taxon>
        <taxon>Myxococcota</taxon>
        <taxon>Myxococcia</taxon>
        <taxon>Myxococcales</taxon>
        <taxon>Cystobacterineae</taxon>
        <taxon>Anaeromyxobacteraceae</taxon>
        <taxon>Anaeromyxobacter</taxon>
    </lineage>
</organism>
<keyword evidence="6 14" id="KW-0812">Transmembrane</keyword>
<dbReference type="SFLD" id="SFLDF00027">
    <property type="entry name" value="p-type_atpase"/>
    <property type="match status" value="1"/>
</dbReference>
<feature type="transmembrane region" description="Helical" evidence="14">
    <location>
        <begin position="779"/>
        <end position="797"/>
    </location>
</feature>
<dbReference type="PROSITE" id="PS01229">
    <property type="entry name" value="COF_2"/>
    <property type="match status" value="1"/>
</dbReference>
<evidence type="ECO:0000256" key="3">
    <source>
        <dbReference type="ARBA" id="ARBA00012517"/>
    </source>
</evidence>
<dbReference type="SFLD" id="SFLDS00003">
    <property type="entry name" value="Haloacid_Dehalogenase"/>
    <property type="match status" value="1"/>
</dbReference>
<dbReference type="SUPFAM" id="SSF55008">
    <property type="entry name" value="HMA, heavy metal-associated domain"/>
    <property type="match status" value="1"/>
</dbReference>